<dbReference type="Proteomes" id="UP001208570">
    <property type="component" value="Unassembled WGS sequence"/>
</dbReference>
<dbReference type="FunFam" id="2.60.120.650:FF:000005">
    <property type="entry name" value="lysine-specific demethylase 2A isoform X1"/>
    <property type="match status" value="1"/>
</dbReference>
<keyword evidence="9" id="KW-0223">Dioxygenase</keyword>
<dbReference type="EMBL" id="JAODUP010000109">
    <property type="protein sequence ID" value="KAK2161821.1"/>
    <property type="molecule type" value="Genomic_DNA"/>
</dbReference>
<evidence type="ECO:0000256" key="9">
    <source>
        <dbReference type="ARBA" id="ARBA00022964"/>
    </source>
</evidence>
<dbReference type="InterPro" id="IPR011011">
    <property type="entry name" value="Znf_FYVE_PHD"/>
</dbReference>
<keyword evidence="10" id="KW-0560">Oxidoreductase</keyword>
<name>A0AAD9JZ00_9ANNE</name>
<evidence type="ECO:0000259" key="19">
    <source>
        <dbReference type="PROSITE" id="PS50016"/>
    </source>
</evidence>
<evidence type="ECO:0000256" key="8">
    <source>
        <dbReference type="ARBA" id="ARBA00022853"/>
    </source>
</evidence>
<gene>
    <name evidence="22" type="ORF">LSH36_109g05050</name>
</gene>
<evidence type="ECO:0000256" key="10">
    <source>
        <dbReference type="ARBA" id="ARBA00023002"/>
    </source>
</evidence>
<dbReference type="GO" id="GO:0003677">
    <property type="term" value="F:DNA binding"/>
    <property type="evidence" value="ECO:0007669"/>
    <property type="project" value="UniProtKB-KW"/>
</dbReference>
<evidence type="ECO:0000313" key="22">
    <source>
        <dbReference type="EMBL" id="KAK2161821.1"/>
    </source>
</evidence>
<dbReference type="Gene3D" id="6.10.280.250">
    <property type="match status" value="1"/>
</dbReference>
<dbReference type="SUPFAM" id="SSF57903">
    <property type="entry name" value="FYVE/PHD zinc finger"/>
    <property type="match status" value="1"/>
</dbReference>
<keyword evidence="12" id="KW-0805">Transcription regulation</keyword>
<dbReference type="Pfam" id="PF17811">
    <property type="entry name" value="JHD"/>
    <property type="match status" value="1"/>
</dbReference>
<dbReference type="CDD" id="cd15555">
    <property type="entry name" value="PHD_KDM2A_2B"/>
    <property type="match status" value="1"/>
</dbReference>
<dbReference type="Pfam" id="PF02008">
    <property type="entry name" value="zf-CXXC"/>
    <property type="match status" value="1"/>
</dbReference>
<evidence type="ECO:0000256" key="13">
    <source>
        <dbReference type="ARBA" id="ARBA00023125"/>
    </source>
</evidence>
<evidence type="ECO:0000256" key="6">
    <source>
        <dbReference type="ARBA" id="ARBA00022771"/>
    </source>
</evidence>
<sequence length="723" mass="82600">MNGDELTVKYFQEYGLKNPILVKEKTGLGMRVPGENFTVADVRQCVGSRRIVDVMDVNTQIGMEMTVKEWVNYYLSEEKEKLLNVISLEFSHTRLENYVEQPAVVRQVDWVDTVWPPYLKECQVETTNILDKMMYPKVQKYCLMSIRGCYTDFHIDMGGTSVWYHVLHGGKVFWLIPPTEKNLDIFEKWTKSGRQGDIFFGDKVKDCMKISLEPGNTFFIPTGWIHAVYTTKDSLVFGGNFLHSFGIKMQLRVWEIESHTHVPLKFRYPFFTEIHWEDKDPLNNNANGLLNPSKVGSRKSGIGDLISPISVKMEKSGLKTNGEMTENLPEDKKNARMHLTKYELEGLRFLVHWLEQLPPTKKLVPKDITEPEQLLKDIKVLLKEHGLDDHYDSCTGESIIKWPASKKAKLKVRGYTSCFSLHKRPKTSKAGGTSSGIRRRRVRCKKCEPCTRTDCRLCSFCKDMKKYGGPGRMKQSCISRQCIRPELPAGACCLICNTAPAEETSNENVLMECGICWKIVHPKCHKEKYNISTEGVINEDLPNSWECPKCVEEGKHGQLKVSPRTHPVCKVVALQDSGPDSSPTRSMQDSDEENKTLPSPPLTPPSSVDEEKPEKIMMTCRMAVKEMPKPSEQRSQEKSGKKRLCDVDPPSRKVLRVELYPLKDCRTVQHLTENSEKRDSLINDKVVRVSSVVRSYSVKKPSLPTTRVTSRGREINIPSRFLR</sequence>
<keyword evidence="14" id="KW-0804">Transcription</keyword>
<dbReference type="Gene3D" id="3.30.40.10">
    <property type="entry name" value="Zinc/RING finger domain, C3HC4 (zinc finger)"/>
    <property type="match status" value="1"/>
</dbReference>
<dbReference type="GO" id="GO:0008270">
    <property type="term" value="F:zinc ion binding"/>
    <property type="evidence" value="ECO:0007669"/>
    <property type="project" value="UniProtKB-KW"/>
</dbReference>
<evidence type="ECO:0000256" key="11">
    <source>
        <dbReference type="ARBA" id="ARBA00023004"/>
    </source>
</evidence>
<keyword evidence="13" id="KW-0238">DNA-binding</keyword>
<dbReference type="InterPro" id="IPR019787">
    <property type="entry name" value="Znf_PHD-finger"/>
</dbReference>
<keyword evidence="11" id="KW-0408">Iron</keyword>
<dbReference type="SMART" id="SM00558">
    <property type="entry name" value="JmjC"/>
    <property type="match status" value="1"/>
</dbReference>
<feature type="compositionally biased region" description="Basic and acidic residues" evidence="18">
    <location>
        <begin position="623"/>
        <end position="647"/>
    </location>
</feature>
<dbReference type="AlphaFoldDB" id="A0AAD9JZ00"/>
<evidence type="ECO:0000256" key="18">
    <source>
        <dbReference type="SAM" id="MobiDB-lite"/>
    </source>
</evidence>
<dbReference type="InterPro" id="IPR013083">
    <property type="entry name" value="Znf_RING/FYVE/PHD"/>
</dbReference>
<protein>
    <recommendedName>
        <fullName evidence="4">[histone H3]-dimethyl-L-lysine(36) demethylase</fullName>
        <ecNumber evidence="4">1.14.11.27</ecNumber>
    </recommendedName>
</protein>
<proteinExistence type="inferred from homology"/>
<comment type="similarity">
    <text evidence="3">Belongs to the JHDM1 histone demethylase family.</text>
</comment>
<dbReference type="PROSITE" id="PS51184">
    <property type="entry name" value="JMJC"/>
    <property type="match status" value="1"/>
</dbReference>
<keyword evidence="15" id="KW-0539">Nucleus</keyword>
<comment type="caution">
    <text evidence="22">The sequence shown here is derived from an EMBL/GenBank/DDBJ whole genome shotgun (WGS) entry which is preliminary data.</text>
</comment>
<keyword evidence="6 17" id="KW-0863">Zinc-finger</keyword>
<dbReference type="Pfam" id="PF16866">
    <property type="entry name" value="PHD_4"/>
    <property type="match status" value="1"/>
</dbReference>
<comment type="subcellular location">
    <subcellularLocation>
        <location evidence="2">Nucleus</location>
    </subcellularLocation>
</comment>
<evidence type="ECO:0000256" key="16">
    <source>
        <dbReference type="ARBA" id="ARBA00047915"/>
    </source>
</evidence>
<keyword evidence="8" id="KW-0156">Chromatin regulator</keyword>
<accession>A0AAD9JZ00</accession>
<feature type="compositionally biased region" description="Polar residues" evidence="18">
    <location>
        <begin position="578"/>
        <end position="587"/>
    </location>
</feature>
<keyword evidence="5" id="KW-0479">Metal-binding</keyword>
<evidence type="ECO:0000256" key="17">
    <source>
        <dbReference type="PROSITE-ProRule" id="PRU00509"/>
    </source>
</evidence>
<evidence type="ECO:0000259" key="20">
    <source>
        <dbReference type="PROSITE" id="PS51058"/>
    </source>
</evidence>
<dbReference type="CDD" id="cd21743">
    <property type="entry name" value="CTD_KDM2A_2B-like"/>
    <property type="match status" value="1"/>
</dbReference>
<evidence type="ECO:0000256" key="4">
    <source>
        <dbReference type="ARBA" id="ARBA00013246"/>
    </source>
</evidence>
<feature type="region of interest" description="Disordered" evidence="18">
    <location>
        <begin position="573"/>
        <end position="647"/>
    </location>
</feature>
<comment type="catalytic activity">
    <reaction evidence="16">
        <text>N(6),N(6)-dimethyl-L-lysyl(36)-[histone H3] + 2 2-oxoglutarate + 2 O2 = L-lysyl(36)-[histone H3] + 2 formaldehyde + 2 succinate + 2 CO2</text>
        <dbReference type="Rhea" id="RHEA:42032"/>
        <dbReference type="Rhea" id="RHEA-COMP:9785"/>
        <dbReference type="Rhea" id="RHEA-COMP:9787"/>
        <dbReference type="ChEBI" id="CHEBI:15379"/>
        <dbReference type="ChEBI" id="CHEBI:16526"/>
        <dbReference type="ChEBI" id="CHEBI:16810"/>
        <dbReference type="ChEBI" id="CHEBI:16842"/>
        <dbReference type="ChEBI" id="CHEBI:29969"/>
        <dbReference type="ChEBI" id="CHEBI:30031"/>
        <dbReference type="ChEBI" id="CHEBI:61976"/>
        <dbReference type="EC" id="1.14.11.27"/>
    </reaction>
</comment>
<evidence type="ECO:0000256" key="5">
    <source>
        <dbReference type="ARBA" id="ARBA00022723"/>
    </source>
</evidence>
<organism evidence="22 23">
    <name type="scientific">Paralvinella palmiformis</name>
    <dbReference type="NCBI Taxonomy" id="53620"/>
    <lineage>
        <taxon>Eukaryota</taxon>
        <taxon>Metazoa</taxon>
        <taxon>Spiralia</taxon>
        <taxon>Lophotrochozoa</taxon>
        <taxon>Annelida</taxon>
        <taxon>Polychaeta</taxon>
        <taxon>Sedentaria</taxon>
        <taxon>Canalipalpata</taxon>
        <taxon>Terebellida</taxon>
        <taxon>Terebelliformia</taxon>
        <taxon>Alvinellidae</taxon>
        <taxon>Paralvinella</taxon>
    </lineage>
</organism>
<evidence type="ECO:0000256" key="14">
    <source>
        <dbReference type="ARBA" id="ARBA00023163"/>
    </source>
</evidence>
<feature type="domain" description="JmjC" evidence="21">
    <location>
        <begin position="90"/>
        <end position="258"/>
    </location>
</feature>
<keyword evidence="23" id="KW-1185">Reference proteome</keyword>
<dbReference type="SUPFAM" id="SSF51197">
    <property type="entry name" value="Clavaminate synthase-like"/>
    <property type="match status" value="1"/>
</dbReference>
<dbReference type="PROSITE" id="PS01359">
    <property type="entry name" value="ZF_PHD_1"/>
    <property type="match status" value="1"/>
</dbReference>
<dbReference type="InterPro" id="IPR041070">
    <property type="entry name" value="JHD"/>
</dbReference>
<dbReference type="PANTHER" id="PTHR23123">
    <property type="entry name" value="PHD/F-BOX CONTAINING PROTEIN"/>
    <property type="match status" value="1"/>
</dbReference>
<dbReference type="InterPro" id="IPR050690">
    <property type="entry name" value="JHDM1_Histone_Demethylase"/>
</dbReference>
<feature type="domain" description="CXXC-type" evidence="20">
    <location>
        <begin position="437"/>
        <end position="483"/>
    </location>
</feature>
<evidence type="ECO:0000313" key="23">
    <source>
        <dbReference type="Proteomes" id="UP001208570"/>
    </source>
</evidence>
<dbReference type="GO" id="GO:0005634">
    <property type="term" value="C:nucleus"/>
    <property type="evidence" value="ECO:0007669"/>
    <property type="project" value="UniProtKB-SubCell"/>
</dbReference>
<comment type="cofactor">
    <cofactor evidence="1">
        <name>Fe(2+)</name>
        <dbReference type="ChEBI" id="CHEBI:29033"/>
    </cofactor>
</comment>
<evidence type="ECO:0000256" key="2">
    <source>
        <dbReference type="ARBA" id="ARBA00004123"/>
    </source>
</evidence>
<evidence type="ECO:0000259" key="21">
    <source>
        <dbReference type="PROSITE" id="PS51184"/>
    </source>
</evidence>
<dbReference type="PROSITE" id="PS51058">
    <property type="entry name" value="ZF_CXXC"/>
    <property type="match status" value="1"/>
</dbReference>
<dbReference type="GO" id="GO:0140680">
    <property type="term" value="F:histone H3K36me/H3K36me2 demethylase activity"/>
    <property type="evidence" value="ECO:0007669"/>
    <property type="project" value="UniProtKB-EC"/>
</dbReference>
<feature type="domain" description="PHD-type" evidence="19">
    <location>
        <begin position="490"/>
        <end position="553"/>
    </location>
</feature>
<dbReference type="PROSITE" id="PS50016">
    <property type="entry name" value="ZF_PHD_2"/>
    <property type="match status" value="1"/>
</dbReference>
<evidence type="ECO:0000256" key="12">
    <source>
        <dbReference type="ARBA" id="ARBA00023015"/>
    </source>
</evidence>
<evidence type="ECO:0000256" key="3">
    <source>
        <dbReference type="ARBA" id="ARBA00008037"/>
    </source>
</evidence>
<evidence type="ECO:0000256" key="15">
    <source>
        <dbReference type="ARBA" id="ARBA00023242"/>
    </source>
</evidence>
<dbReference type="EC" id="1.14.11.27" evidence="4"/>
<dbReference type="Pfam" id="PF02373">
    <property type="entry name" value="JmjC"/>
    <property type="match status" value="1"/>
</dbReference>
<dbReference type="InterPro" id="IPR019786">
    <property type="entry name" value="Zinc_finger_PHD-type_CS"/>
</dbReference>
<dbReference type="InterPro" id="IPR002857">
    <property type="entry name" value="Znf_CXXC"/>
</dbReference>
<evidence type="ECO:0000256" key="7">
    <source>
        <dbReference type="ARBA" id="ARBA00022833"/>
    </source>
</evidence>
<evidence type="ECO:0000256" key="1">
    <source>
        <dbReference type="ARBA" id="ARBA00001954"/>
    </source>
</evidence>
<dbReference type="InterPro" id="IPR003347">
    <property type="entry name" value="JmjC_dom"/>
</dbReference>
<reference evidence="22" key="1">
    <citation type="journal article" date="2023" name="Mol. Biol. Evol.">
        <title>Third-Generation Sequencing Reveals the Adaptive Role of the Epigenome in Three Deep-Sea Polychaetes.</title>
        <authorList>
            <person name="Perez M."/>
            <person name="Aroh O."/>
            <person name="Sun Y."/>
            <person name="Lan Y."/>
            <person name="Juniper S.K."/>
            <person name="Young C.R."/>
            <person name="Angers B."/>
            <person name="Qian P.Y."/>
        </authorList>
    </citation>
    <scope>NUCLEOTIDE SEQUENCE</scope>
    <source>
        <strain evidence="22">P08H-3</strain>
    </source>
</reference>
<dbReference type="Gene3D" id="2.60.120.650">
    <property type="entry name" value="Cupin"/>
    <property type="match status" value="1"/>
</dbReference>
<keyword evidence="7" id="KW-0862">Zinc</keyword>